<gene>
    <name evidence="1" type="ORF">MLD38_016893</name>
</gene>
<reference evidence="2" key="1">
    <citation type="journal article" date="2023" name="Front. Plant Sci.">
        <title>Chromosomal-level genome assembly of Melastoma candidum provides insights into trichome evolution.</title>
        <authorList>
            <person name="Zhong Y."/>
            <person name="Wu W."/>
            <person name="Sun C."/>
            <person name="Zou P."/>
            <person name="Liu Y."/>
            <person name="Dai S."/>
            <person name="Zhou R."/>
        </authorList>
    </citation>
    <scope>NUCLEOTIDE SEQUENCE [LARGE SCALE GENOMIC DNA]</scope>
</reference>
<sequence length="228" mass="25030">MAAVVHRGLRPCPCPCPGSRHTHDTIPSSMSSCSFLEAVSAKDDDGRGPVQRDIVYIHPIVIGPPSLKLGRKSLELCTENLGNETGSDVSDNESTASGVFSSTASPKEERPSKTLHSRARKAEKYANAGFPPPLTTIKETRDLQYKTCREQGRLVLEVVRTSSANTMFRAERSGGRLTLSFVGELARIYHHYKEDNQDHRNPESMEETEGVDVQEGERVQGQRPSAPA</sequence>
<keyword evidence="2" id="KW-1185">Reference proteome</keyword>
<dbReference type="EMBL" id="CM042884">
    <property type="protein sequence ID" value="KAI4368320.1"/>
    <property type="molecule type" value="Genomic_DNA"/>
</dbReference>
<evidence type="ECO:0000313" key="1">
    <source>
        <dbReference type="EMBL" id="KAI4368320.1"/>
    </source>
</evidence>
<accession>A0ACB9QNY9</accession>
<proteinExistence type="predicted"/>
<name>A0ACB9QNY9_9MYRT</name>
<organism evidence="1 2">
    <name type="scientific">Melastoma candidum</name>
    <dbReference type="NCBI Taxonomy" id="119954"/>
    <lineage>
        <taxon>Eukaryota</taxon>
        <taxon>Viridiplantae</taxon>
        <taxon>Streptophyta</taxon>
        <taxon>Embryophyta</taxon>
        <taxon>Tracheophyta</taxon>
        <taxon>Spermatophyta</taxon>
        <taxon>Magnoliopsida</taxon>
        <taxon>eudicotyledons</taxon>
        <taxon>Gunneridae</taxon>
        <taxon>Pentapetalae</taxon>
        <taxon>rosids</taxon>
        <taxon>malvids</taxon>
        <taxon>Myrtales</taxon>
        <taxon>Melastomataceae</taxon>
        <taxon>Melastomatoideae</taxon>
        <taxon>Melastomateae</taxon>
        <taxon>Melastoma</taxon>
    </lineage>
</organism>
<evidence type="ECO:0000313" key="2">
    <source>
        <dbReference type="Proteomes" id="UP001057402"/>
    </source>
</evidence>
<dbReference type="Proteomes" id="UP001057402">
    <property type="component" value="Chromosome 5"/>
</dbReference>
<comment type="caution">
    <text evidence="1">The sequence shown here is derived from an EMBL/GenBank/DDBJ whole genome shotgun (WGS) entry which is preliminary data.</text>
</comment>
<protein>
    <submittedName>
        <fullName evidence="1">Uncharacterized protein</fullName>
    </submittedName>
</protein>